<proteinExistence type="predicted"/>
<comment type="caution">
    <text evidence="1">The sequence shown here is derived from an EMBL/GenBank/DDBJ whole genome shotgun (WGS) entry which is preliminary data.</text>
</comment>
<evidence type="ECO:0000313" key="2">
    <source>
        <dbReference type="Proteomes" id="UP001596002"/>
    </source>
</evidence>
<dbReference type="EMBL" id="JBHSHC010000128">
    <property type="protein sequence ID" value="MFC4769379.1"/>
    <property type="molecule type" value="Genomic_DNA"/>
</dbReference>
<organism evidence="1 2">
    <name type="scientific">Effusibacillus consociatus</name>
    <dbReference type="NCBI Taxonomy" id="1117041"/>
    <lineage>
        <taxon>Bacteria</taxon>
        <taxon>Bacillati</taxon>
        <taxon>Bacillota</taxon>
        <taxon>Bacilli</taxon>
        <taxon>Bacillales</taxon>
        <taxon>Alicyclobacillaceae</taxon>
        <taxon>Effusibacillus</taxon>
    </lineage>
</organism>
<reference evidence="2" key="1">
    <citation type="journal article" date="2019" name="Int. J. Syst. Evol. Microbiol.">
        <title>The Global Catalogue of Microorganisms (GCM) 10K type strain sequencing project: providing services to taxonomists for standard genome sequencing and annotation.</title>
        <authorList>
            <consortium name="The Broad Institute Genomics Platform"/>
            <consortium name="The Broad Institute Genome Sequencing Center for Infectious Disease"/>
            <person name="Wu L."/>
            <person name="Ma J."/>
        </authorList>
    </citation>
    <scope>NUCLEOTIDE SEQUENCE [LARGE SCALE GENOMIC DNA]</scope>
    <source>
        <strain evidence="2">WYCCWR 12678</strain>
    </source>
</reference>
<name>A0ABV9Q681_9BACL</name>
<evidence type="ECO:0008006" key="3">
    <source>
        <dbReference type="Google" id="ProtNLM"/>
    </source>
</evidence>
<sequence length="89" mass="9942">MARYRDRPKMTRVGMMKVNLVLLAGVVQIGDAGQVSPFVRSSSTALPRGAPSFITRARHLHTATRLHFTDRTDNQANDLNFVGDFMQEP</sequence>
<accession>A0ABV9Q681</accession>
<gene>
    <name evidence="1" type="ORF">ACFO8Q_18785</name>
</gene>
<protein>
    <recommendedName>
        <fullName evidence="3">Secreted protein</fullName>
    </recommendedName>
</protein>
<dbReference type="Proteomes" id="UP001596002">
    <property type="component" value="Unassembled WGS sequence"/>
</dbReference>
<keyword evidence="2" id="KW-1185">Reference proteome</keyword>
<evidence type="ECO:0000313" key="1">
    <source>
        <dbReference type="EMBL" id="MFC4769379.1"/>
    </source>
</evidence>